<dbReference type="RefSeq" id="WP_151917090.1">
    <property type="nucleotide sequence ID" value="NZ_RQSP01000024.1"/>
</dbReference>
<accession>A0A5N5RH01</accession>
<proteinExistence type="predicted"/>
<dbReference type="Proteomes" id="UP000326336">
    <property type="component" value="Unassembled WGS sequence"/>
</dbReference>
<dbReference type="EMBL" id="RQSP01000024">
    <property type="protein sequence ID" value="KAB5606479.1"/>
    <property type="molecule type" value="Genomic_DNA"/>
</dbReference>
<dbReference type="PANTHER" id="PTHR35936:SF17">
    <property type="entry name" value="ARGININE-BINDING EXTRACELLULAR PROTEIN ARTP"/>
    <property type="match status" value="1"/>
</dbReference>
<evidence type="ECO:0000256" key="1">
    <source>
        <dbReference type="ARBA" id="ARBA00022729"/>
    </source>
</evidence>
<sequence>MPRHTARLRRILAAMLPIAMTAVPLAACGTSDGGVSAGRTISSYDVSDVRFDERIAAMLPASVTDDGVLTVGTNPSYAPAEFLAADGRTALGYDMDLARALGRIFGLDVDIVASNFETIIPAVGSKYDLGISAFTVTRERLGSVDFVTYFTAGMSYAVATGNPRGVDVGDLCGRRVTVQTGTVEETNIDDADARCRAQGRARIAVQSFRQQADATTAVVVGKADVFFADSPVVGYAIEQTGNRLERLGGEFDAVPNAIAIRKGDSATVKAVQAGMQKLMDDGTYLRILRHWGVQSGAIGRAEINPTD</sequence>
<comment type="caution">
    <text evidence="4">The sequence shown here is derived from an EMBL/GenBank/DDBJ whole genome shotgun (WGS) entry which is preliminary data.</text>
</comment>
<dbReference type="CDD" id="cd01004">
    <property type="entry name" value="PBP2_MidA_like"/>
    <property type="match status" value="1"/>
</dbReference>
<feature type="chain" id="PRO_5039126456" evidence="2">
    <location>
        <begin position="27"/>
        <end position="307"/>
    </location>
</feature>
<evidence type="ECO:0000256" key="2">
    <source>
        <dbReference type="SAM" id="SignalP"/>
    </source>
</evidence>
<name>A0A5N5RH01_9BIFI</name>
<dbReference type="Gene3D" id="3.40.190.10">
    <property type="entry name" value="Periplasmic binding protein-like II"/>
    <property type="match status" value="2"/>
</dbReference>
<evidence type="ECO:0000313" key="4">
    <source>
        <dbReference type="EMBL" id="KAB5606479.1"/>
    </source>
</evidence>
<dbReference type="SUPFAM" id="SSF53850">
    <property type="entry name" value="Periplasmic binding protein-like II"/>
    <property type="match status" value="1"/>
</dbReference>
<gene>
    <name evidence="4" type="ORF">EHS19_07175</name>
</gene>
<feature type="domain" description="Solute-binding protein family 3/N-terminal" evidence="3">
    <location>
        <begin position="68"/>
        <end position="295"/>
    </location>
</feature>
<keyword evidence="5" id="KW-1185">Reference proteome</keyword>
<dbReference type="OrthoDB" id="4633994at2"/>
<dbReference type="InterPro" id="IPR001638">
    <property type="entry name" value="Solute-binding_3/MltF_N"/>
</dbReference>
<dbReference type="AlphaFoldDB" id="A0A5N5RH01"/>
<organism evidence="4 5">
    <name type="scientific">Bifidobacterium jacchi</name>
    <dbReference type="NCBI Taxonomy" id="2490545"/>
    <lineage>
        <taxon>Bacteria</taxon>
        <taxon>Bacillati</taxon>
        <taxon>Actinomycetota</taxon>
        <taxon>Actinomycetes</taxon>
        <taxon>Bifidobacteriales</taxon>
        <taxon>Bifidobacteriaceae</taxon>
        <taxon>Bifidobacterium</taxon>
    </lineage>
</organism>
<dbReference type="Pfam" id="PF00497">
    <property type="entry name" value="SBP_bac_3"/>
    <property type="match status" value="1"/>
</dbReference>
<evidence type="ECO:0000313" key="5">
    <source>
        <dbReference type="Proteomes" id="UP000326336"/>
    </source>
</evidence>
<keyword evidence="1 2" id="KW-0732">Signal</keyword>
<evidence type="ECO:0000259" key="3">
    <source>
        <dbReference type="SMART" id="SM00062"/>
    </source>
</evidence>
<dbReference type="PANTHER" id="PTHR35936">
    <property type="entry name" value="MEMBRANE-BOUND LYTIC MUREIN TRANSGLYCOSYLASE F"/>
    <property type="match status" value="1"/>
</dbReference>
<protein>
    <submittedName>
        <fullName evidence="4">ABC transporter substrate-binding protein</fullName>
    </submittedName>
</protein>
<feature type="signal peptide" evidence="2">
    <location>
        <begin position="1"/>
        <end position="26"/>
    </location>
</feature>
<reference evidence="4 5" key="1">
    <citation type="journal article" date="2019" name="Int. J. Syst. Evol. Microbiol.">
        <title>Bifidobacterium jacchi sp. nov., isolated from the faeces of a baby common marmoset (Callithrix jacchus).</title>
        <authorList>
            <person name="Modesto M."/>
            <person name="Watanabe K."/>
            <person name="Arita M."/>
            <person name="Satti M."/>
            <person name="Oki K."/>
            <person name="Sciavilla P."/>
            <person name="Patavino C."/>
            <person name="Camma C."/>
            <person name="Michelini S."/>
            <person name="Sgorbati B."/>
            <person name="Mattarelli P."/>
        </authorList>
    </citation>
    <scope>NUCLEOTIDE SEQUENCE [LARGE SCALE GENOMIC DNA]</scope>
    <source>
        <strain evidence="4 5">MRM 9.3</strain>
    </source>
</reference>
<dbReference type="SMART" id="SM00062">
    <property type="entry name" value="PBPb"/>
    <property type="match status" value="1"/>
</dbReference>